<dbReference type="InterPro" id="IPR057666">
    <property type="entry name" value="DrpA_SLOG"/>
</dbReference>
<name>A0A919TFA6_9ACTN</name>
<dbReference type="AlphaFoldDB" id="A0A919TFA6"/>
<dbReference type="EMBL" id="BOQN01000081">
    <property type="protein sequence ID" value="GIM94378.1"/>
    <property type="molecule type" value="Genomic_DNA"/>
</dbReference>
<dbReference type="PANTHER" id="PTHR43022:SF1">
    <property type="entry name" value="PROTEIN SMF"/>
    <property type="match status" value="1"/>
</dbReference>
<dbReference type="Gene3D" id="3.40.50.450">
    <property type="match status" value="1"/>
</dbReference>
<evidence type="ECO:0000313" key="3">
    <source>
        <dbReference type="EMBL" id="GIM94378.1"/>
    </source>
</evidence>
<dbReference type="SUPFAM" id="SSF102405">
    <property type="entry name" value="MCP/YpsA-like"/>
    <property type="match status" value="1"/>
</dbReference>
<comment type="caution">
    <text evidence="3">The sequence shown here is derived from an EMBL/GenBank/DDBJ whole genome shotgun (WGS) entry which is preliminary data.</text>
</comment>
<proteinExistence type="inferred from homology"/>
<dbReference type="Proteomes" id="UP000677082">
    <property type="component" value="Unassembled WGS sequence"/>
</dbReference>
<sequence length="324" mass="33245">MTVDDDPVRNVLAALSYYLGKHPPEHLADLEKLHHYRPGEAPRAYRTRVLKVIGAGQRAAALLTLGRSLRERADEAGIALLIRGDTGWPGHADLGQVPCLWVRGNPNLHAALIRSVTVTGSRAASDDGRMLAAEVGLGLGNAGLTVVTGLSAGVDAAVAAAAFDSTTPPVLVHPGGLDQPAGLTLRNLADRAASMSALISPFPPGCDRISRRWDYRSVLLGMLSAATVVIEASSTPQGLLTARAATESGRLVCAAPGPVRSGLWSGCHQLIADGAAQLVTGPSAVLDALHGAAQRGNPAAVAAFSGLDTEAAPGIRPAPAEPTP</sequence>
<evidence type="ECO:0000313" key="4">
    <source>
        <dbReference type="Proteomes" id="UP000677082"/>
    </source>
</evidence>
<organism evidence="3 4">
    <name type="scientific">Paractinoplanes toevensis</name>
    <dbReference type="NCBI Taxonomy" id="571911"/>
    <lineage>
        <taxon>Bacteria</taxon>
        <taxon>Bacillati</taxon>
        <taxon>Actinomycetota</taxon>
        <taxon>Actinomycetes</taxon>
        <taxon>Micromonosporales</taxon>
        <taxon>Micromonosporaceae</taxon>
        <taxon>Paractinoplanes</taxon>
    </lineage>
</organism>
<gene>
    <name evidence="3" type="ORF">Ato02nite_061710</name>
</gene>
<protein>
    <recommendedName>
        <fullName evidence="2">Smf/DprA SLOG domain-containing protein</fullName>
    </recommendedName>
</protein>
<feature type="domain" description="Smf/DprA SLOG" evidence="2">
    <location>
        <begin position="96"/>
        <end position="289"/>
    </location>
</feature>
<evidence type="ECO:0000256" key="1">
    <source>
        <dbReference type="ARBA" id="ARBA00006525"/>
    </source>
</evidence>
<dbReference type="InterPro" id="IPR003488">
    <property type="entry name" value="DprA"/>
</dbReference>
<reference evidence="3 4" key="1">
    <citation type="submission" date="2021-03" db="EMBL/GenBank/DDBJ databases">
        <title>Whole genome shotgun sequence of Actinoplanes toevensis NBRC 105298.</title>
        <authorList>
            <person name="Komaki H."/>
            <person name="Tamura T."/>
        </authorList>
    </citation>
    <scope>NUCLEOTIDE SEQUENCE [LARGE SCALE GENOMIC DNA]</scope>
    <source>
        <strain evidence="3 4">NBRC 105298</strain>
    </source>
</reference>
<comment type="similarity">
    <text evidence="1">Belongs to the DprA/Smf family.</text>
</comment>
<evidence type="ECO:0000259" key="2">
    <source>
        <dbReference type="Pfam" id="PF02481"/>
    </source>
</evidence>
<keyword evidence="4" id="KW-1185">Reference proteome</keyword>
<dbReference type="RefSeq" id="WP_213010168.1">
    <property type="nucleotide sequence ID" value="NZ_BOQN01000081.1"/>
</dbReference>
<accession>A0A919TFA6</accession>
<dbReference type="GO" id="GO:0009294">
    <property type="term" value="P:DNA-mediated transformation"/>
    <property type="evidence" value="ECO:0007669"/>
    <property type="project" value="InterPro"/>
</dbReference>
<dbReference type="Pfam" id="PF02481">
    <property type="entry name" value="DNA_processg_A"/>
    <property type="match status" value="1"/>
</dbReference>
<dbReference type="PANTHER" id="PTHR43022">
    <property type="entry name" value="PROTEIN SMF"/>
    <property type="match status" value="1"/>
</dbReference>